<comment type="caution">
    <text evidence="6">The sequence shown here is derived from an EMBL/GenBank/DDBJ whole genome shotgun (WGS) entry which is preliminary data.</text>
</comment>
<accession>A0ABP4NNI7</accession>
<reference evidence="7" key="1">
    <citation type="journal article" date="2019" name="Int. J. Syst. Evol. Microbiol.">
        <title>The Global Catalogue of Microorganisms (GCM) 10K type strain sequencing project: providing services to taxonomists for standard genome sequencing and annotation.</title>
        <authorList>
            <consortium name="The Broad Institute Genomics Platform"/>
            <consortium name="The Broad Institute Genome Sequencing Center for Infectious Disease"/>
            <person name="Wu L."/>
            <person name="Ma J."/>
        </authorList>
    </citation>
    <scope>NUCLEOTIDE SEQUENCE [LARGE SCALE GENOMIC DNA]</scope>
    <source>
        <strain evidence="7">JCM 15933</strain>
    </source>
</reference>
<evidence type="ECO:0000256" key="2">
    <source>
        <dbReference type="ARBA" id="ARBA00006906"/>
    </source>
</evidence>
<dbReference type="RefSeq" id="WP_344512807.1">
    <property type="nucleotide sequence ID" value="NZ_BAAAQD010000035.1"/>
</dbReference>
<evidence type="ECO:0000256" key="3">
    <source>
        <dbReference type="ARBA" id="ARBA00011233"/>
    </source>
</evidence>
<keyword evidence="7" id="KW-1185">Reference proteome</keyword>
<evidence type="ECO:0000256" key="4">
    <source>
        <dbReference type="ARBA" id="ARBA00023239"/>
    </source>
</evidence>
<keyword evidence="5" id="KW-0119">Carbohydrate metabolism</keyword>
<sequence length="194" mass="19744">MSFDDLLRGRPLVAILRGVPVARALEIARAVWDSGLGVVEVPIQTPEAVECLRVLAAEGHPVGAGTVRSAAQVEAAAEAGAVFTVAPGLDLDVVRASQAAGLPHLPGVATPSEVHHALQAGCEWLKAFPAGALGPAWLRELRGPFPEAKFVATGGIGAHNAPEYLAAGARALGVGGAVTTDGGLPPLLEVLRRT</sequence>
<proteinExistence type="inferred from homology"/>
<evidence type="ECO:0000313" key="6">
    <source>
        <dbReference type="EMBL" id="GAA1564741.1"/>
    </source>
</evidence>
<protein>
    <submittedName>
        <fullName evidence="6">Bifunctional 4-hydroxy-2-oxoglutarate aldolase/2-dehydro-3-deoxy-phosphogluconate aldolase</fullName>
    </submittedName>
</protein>
<dbReference type="PANTHER" id="PTHR30246">
    <property type="entry name" value="2-KETO-3-DEOXY-6-PHOSPHOGLUCONATE ALDOLASE"/>
    <property type="match status" value="1"/>
</dbReference>
<dbReference type="Gene3D" id="3.20.20.70">
    <property type="entry name" value="Aldolase class I"/>
    <property type="match status" value="1"/>
</dbReference>
<dbReference type="InterPro" id="IPR000887">
    <property type="entry name" value="Aldlse_KDPG_KHG"/>
</dbReference>
<comment type="similarity">
    <text evidence="2">Belongs to the KHG/KDPG aldolase family.</text>
</comment>
<name>A0ABP4NNI7_9ACTN</name>
<organism evidence="6 7">
    <name type="scientific">Dactylosporangium maewongense</name>
    <dbReference type="NCBI Taxonomy" id="634393"/>
    <lineage>
        <taxon>Bacteria</taxon>
        <taxon>Bacillati</taxon>
        <taxon>Actinomycetota</taxon>
        <taxon>Actinomycetes</taxon>
        <taxon>Micromonosporales</taxon>
        <taxon>Micromonosporaceae</taxon>
        <taxon>Dactylosporangium</taxon>
    </lineage>
</organism>
<comment type="pathway">
    <text evidence="1">Carbohydrate acid metabolism.</text>
</comment>
<evidence type="ECO:0000256" key="5">
    <source>
        <dbReference type="ARBA" id="ARBA00023277"/>
    </source>
</evidence>
<dbReference type="InterPro" id="IPR013785">
    <property type="entry name" value="Aldolase_TIM"/>
</dbReference>
<dbReference type="SUPFAM" id="SSF51569">
    <property type="entry name" value="Aldolase"/>
    <property type="match status" value="1"/>
</dbReference>
<keyword evidence="4" id="KW-0456">Lyase</keyword>
<comment type="subunit">
    <text evidence="3">Homotrimer.</text>
</comment>
<dbReference type="Proteomes" id="UP001501470">
    <property type="component" value="Unassembled WGS sequence"/>
</dbReference>
<dbReference type="PANTHER" id="PTHR30246:SF1">
    <property type="entry name" value="2-DEHYDRO-3-DEOXY-6-PHOSPHOGALACTONATE ALDOLASE-RELATED"/>
    <property type="match status" value="1"/>
</dbReference>
<evidence type="ECO:0000313" key="7">
    <source>
        <dbReference type="Proteomes" id="UP001501470"/>
    </source>
</evidence>
<evidence type="ECO:0000256" key="1">
    <source>
        <dbReference type="ARBA" id="ARBA00004761"/>
    </source>
</evidence>
<gene>
    <name evidence="6" type="ORF">GCM10009827_102900</name>
</gene>
<dbReference type="EMBL" id="BAAAQD010000035">
    <property type="protein sequence ID" value="GAA1564741.1"/>
    <property type="molecule type" value="Genomic_DNA"/>
</dbReference>
<dbReference type="Pfam" id="PF01081">
    <property type="entry name" value="Aldolase"/>
    <property type="match status" value="1"/>
</dbReference>
<dbReference type="CDD" id="cd00452">
    <property type="entry name" value="KDPG_aldolase"/>
    <property type="match status" value="1"/>
</dbReference>